<dbReference type="Pfam" id="PF01871">
    <property type="entry name" value="AMMECR1"/>
    <property type="match status" value="1"/>
</dbReference>
<dbReference type="PROSITE" id="PS51112">
    <property type="entry name" value="AMMECR1"/>
    <property type="match status" value="1"/>
</dbReference>
<accession>A0A1F6TX37</accession>
<reference evidence="2 3" key="1">
    <citation type="journal article" date="2016" name="Nat. Commun.">
        <title>Thousands of microbial genomes shed light on interconnected biogeochemical processes in an aquifer system.</title>
        <authorList>
            <person name="Anantharaman K."/>
            <person name="Brown C.T."/>
            <person name="Hug L.A."/>
            <person name="Sharon I."/>
            <person name="Castelle C.J."/>
            <person name="Probst A.J."/>
            <person name="Thomas B.C."/>
            <person name="Singh A."/>
            <person name="Wilkins M.J."/>
            <person name="Karaoz U."/>
            <person name="Brodie E.L."/>
            <person name="Williams K.H."/>
            <person name="Hubbard S.S."/>
            <person name="Banfield J.F."/>
        </authorList>
    </citation>
    <scope>NUCLEOTIDE SEQUENCE [LARGE SCALE GENOMIC DNA]</scope>
</reference>
<evidence type="ECO:0000259" key="1">
    <source>
        <dbReference type="PROSITE" id="PS51112"/>
    </source>
</evidence>
<protein>
    <submittedName>
        <fullName evidence="2">AMMECR1 domain-containing protein</fullName>
    </submittedName>
</protein>
<dbReference type="InterPro" id="IPR036071">
    <property type="entry name" value="AMMECR1_dom_sf"/>
</dbReference>
<dbReference type="AlphaFoldDB" id="A0A1F6TX37"/>
<dbReference type="Gene3D" id="3.30.700.20">
    <property type="entry name" value="Hypothetical protein ph0010, domain 1"/>
    <property type="match status" value="1"/>
</dbReference>
<organism evidence="2 3">
    <name type="scientific">Candidatus Muproteobacteria bacterium RIFCSPLOWO2_01_FULL_60_18</name>
    <dbReference type="NCBI Taxonomy" id="1817768"/>
    <lineage>
        <taxon>Bacteria</taxon>
        <taxon>Pseudomonadati</taxon>
        <taxon>Pseudomonadota</taxon>
        <taxon>Candidatus Muproteobacteria</taxon>
    </lineage>
</organism>
<feature type="non-terminal residue" evidence="2">
    <location>
        <position position="167"/>
    </location>
</feature>
<dbReference type="Proteomes" id="UP000179037">
    <property type="component" value="Unassembled WGS sequence"/>
</dbReference>
<dbReference type="InterPro" id="IPR027485">
    <property type="entry name" value="AMMECR1_N"/>
</dbReference>
<dbReference type="EMBL" id="MFTC01000091">
    <property type="protein sequence ID" value="OGI49704.1"/>
    <property type="molecule type" value="Genomic_DNA"/>
</dbReference>
<sequence>MAGESIKKGLCGDTLAVRAADFPEPLRALRATFVTLHVEAQLRGCIGMLEARRTLVEDVVSNAWSAAFRDPRFSALTWLEYERLDVHISVLSPPEPVEFSSEEDLLAQLRPRVDGLIIEEGFSRGTFLPSVWEQLPDPREFLRQLKRKAGLRPDYWSGRIRVQRYTT</sequence>
<dbReference type="PANTHER" id="PTHR13016">
    <property type="entry name" value="AMMECR1 HOMOLOG"/>
    <property type="match status" value="1"/>
</dbReference>
<dbReference type="NCBIfam" id="TIGR04335">
    <property type="entry name" value="AmmeMemoSam_A"/>
    <property type="match status" value="1"/>
</dbReference>
<dbReference type="STRING" id="1817768.A3A87_05350"/>
<dbReference type="SUPFAM" id="SSF143447">
    <property type="entry name" value="AMMECR1-like"/>
    <property type="match status" value="1"/>
</dbReference>
<dbReference type="InterPro" id="IPR002733">
    <property type="entry name" value="AMMECR1_domain"/>
</dbReference>
<dbReference type="Gene3D" id="3.30.1490.150">
    <property type="entry name" value="Hypothetical protein ph0010, domain 2"/>
    <property type="match status" value="1"/>
</dbReference>
<proteinExistence type="predicted"/>
<dbReference type="PANTHER" id="PTHR13016:SF0">
    <property type="entry name" value="AMME SYNDROME CANDIDATE GENE 1 PROTEIN"/>
    <property type="match status" value="1"/>
</dbReference>
<evidence type="ECO:0000313" key="3">
    <source>
        <dbReference type="Proteomes" id="UP000179037"/>
    </source>
</evidence>
<gene>
    <name evidence="2" type="ORF">A3A87_05350</name>
</gene>
<evidence type="ECO:0000313" key="2">
    <source>
        <dbReference type="EMBL" id="OGI49704.1"/>
    </source>
</evidence>
<dbReference type="InterPro" id="IPR027623">
    <property type="entry name" value="AmmeMemoSam_A"/>
</dbReference>
<comment type="caution">
    <text evidence="2">The sequence shown here is derived from an EMBL/GenBank/DDBJ whole genome shotgun (WGS) entry which is preliminary data.</text>
</comment>
<feature type="domain" description="AMMECR1" evidence="1">
    <location>
        <begin position="1"/>
        <end position="167"/>
    </location>
</feature>
<dbReference type="InterPro" id="IPR023473">
    <property type="entry name" value="AMMECR1"/>
</dbReference>
<name>A0A1F6TX37_9PROT</name>
<dbReference type="NCBIfam" id="TIGR00296">
    <property type="entry name" value="TIGR00296 family protein"/>
    <property type="match status" value="1"/>
</dbReference>